<keyword evidence="1" id="KW-0472">Membrane</keyword>
<dbReference type="RefSeq" id="WP_270141337.1">
    <property type="nucleotide sequence ID" value="NZ_CP115450.1"/>
</dbReference>
<keyword evidence="1" id="KW-0812">Transmembrane</keyword>
<feature type="transmembrane region" description="Helical" evidence="1">
    <location>
        <begin position="6"/>
        <end position="29"/>
    </location>
</feature>
<keyword evidence="3" id="KW-1185">Reference proteome</keyword>
<gene>
    <name evidence="2" type="ORF">O1G21_05690</name>
</gene>
<proteinExistence type="predicted"/>
<evidence type="ECO:0000256" key="1">
    <source>
        <dbReference type="SAM" id="Phobius"/>
    </source>
</evidence>
<accession>A0ABY7PZL6</accession>
<feature type="transmembrane region" description="Helical" evidence="1">
    <location>
        <begin position="36"/>
        <end position="61"/>
    </location>
</feature>
<reference evidence="3" key="1">
    <citation type="submission" date="2022-12" db="EMBL/GenBank/DDBJ databases">
        <authorList>
            <person name="Mo P."/>
        </authorList>
    </citation>
    <scope>NUCLEOTIDE SEQUENCE [LARGE SCALE GENOMIC DNA]</scope>
    <source>
        <strain evidence="3">HUAS 3-15</strain>
    </source>
</reference>
<dbReference type="Proteomes" id="UP001212821">
    <property type="component" value="Chromosome"/>
</dbReference>
<evidence type="ECO:0000313" key="3">
    <source>
        <dbReference type="Proteomes" id="UP001212821"/>
    </source>
</evidence>
<keyword evidence="1" id="KW-1133">Transmembrane helix</keyword>
<name>A0ABY7PZL6_9ACTN</name>
<sequence length="67" mass="6857">MQVQTSALLTAGVVSLAFFALVGALVWMLRGTRRPVAVLAVVVTLLGALPTILYVFSVIAAPASSTG</sequence>
<protein>
    <submittedName>
        <fullName evidence="2">Uncharacterized protein</fullName>
    </submittedName>
</protein>
<dbReference type="EMBL" id="CP115450">
    <property type="protein sequence ID" value="WBP85401.1"/>
    <property type="molecule type" value="Genomic_DNA"/>
</dbReference>
<organism evidence="2 3">
    <name type="scientific">Kitasatospora cathayae</name>
    <dbReference type="NCBI Taxonomy" id="3004092"/>
    <lineage>
        <taxon>Bacteria</taxon>
        <taxon>Bacillati</taxon>
        <taxon>Actinomycetota</taxon>
        <taxon>Actinomycetes</taxon>
        <taxon>Kitasatosporales</taxon>
        <taxon>Streptomycetaceae</taxon>
        <taxon>Kitasatospora</taxon>
    </lineage>
</organism>
<evidence type="ECO:0000313" key="2">
    <source>
        <dbReference type="EMBL" id="WBP85401.1"/>
    </source>
</evidence>